<feature type="region of interest" description="Disordered" evidence="2">
    <location>
        <begin position="95"/>
        <end position="137"/>
    </location>
</feature>
<keyword evidence="1" id="KW-0175">Coiled coil</keyword>
<protein>
    <recommendedName>
        <fullName evidence="5">Flagellar FliJ protein</fullName>
    </recommendedName>
</protein>
<evidence type="ECO:0000256" key="1">
    <source>
        <dbReference type="SAM" id="Coils"/>
    </source>
</evidence>
<evidence type="ECO:0008006" key="5">
    <source>
        <dbReference type="Google" id="ProtNLM"/>
    </source>
</evidence>
<reference evidence="3 4" key="1">
    <citation type="submission" date="2016-10" db="EMBL/GenBank/DDBJ databases">
        <authorList>
            <person name="de Groot N.N."/>
        </authorList>
    </citation>
    <scope>NUCLEOTIDE SEQUENCE [LARGE SCALE GENOMIC DNA]</scope>
    <source>
        <strain evidence="3 4">DSM 26915</strain>
    </source>
</reference>
<dbReference type="RefSeq" id="WP_103908500.1">
    <property type="nucleotide sequence ID" value="NZ_FNUZ01000001.1"/>
</dbReference>
<accession>A0A1H5S434</accession>
<feature type="compositionally biased region" description="Low complexity" evidence="2">
    <location>
        <begin position="95"/>
        <end position="106"/>
    </location>
</feature>
<dbReference type="EMBL" id="FNUZ01000001">
    <property type="protein sequence ID" value="SEF44531.1"/>
    <property type="molecule type" value="Genomic_DNA"/>
</dbReference>
<feature type="compositionally biased region" description="Basic and acidic residues" evidence="2">
    <location>
        <begin position="107"/>
        <end position="137"/>
    </location>
</feature>
<evidence type="ECO:0000256" key="2">
    <source>
        <dbReference type="SAM" id="MobiDB-lite"/>
    </source>
</evidence>
<sequence length="137" mass="15712">MTRKEKLTRLLAMKERQSLARQAAALAEQKLQMLQQQRLLETLQVLVQEKREEIGKVTSVGQLAASHWMGTTLATQMGTTENHLRGTSDLVAQSSVQVAQTSQRQRVLTERADMQNRRDRAERQDKADAELFDRPRR</sequence>
<dbReference type="Proteomes" id="UP000236752">
    <property type="component" value="Unassembled WGS sequence"/>
</dbReference>
<evidence type="ECO:0000313" key="4">
    <source>
        <dbReference type="Proteomes" id="UP000236752"/>
    </source>
</evidence>
<organism evidence="3 4">
    <name type="scientific">Thalassococcus halodurans</name>
    <dbReference type="NCBI Taxonomy" id="373675"/>
    <lineage>
        <taxon>Bacteria</taxon>
        <taxon>Pseudomonadati</taxon>
        <taxon>Pseudomonadota</taxon>
        <taxon>Alphaproteobacteria</taxon>
        <taxon>Rhodobacterales</taxon>
        <taxon>Roseobacteraceae</taxon>
        <taxon>Thalassococcus</taxon>
    </lineage>
</organism>
<gene>
    <name evidence="3" type="ORF">SAMN04488045_0073</name>
</gene>
<evidence type="ECO:0000313" key="3">
    <source>
        <dbReference type="EMBL" id="SEF44531.1"/>
    </source>
</evidence>
<dbReference type="AlphaFoldDB" id="A0A1H5S434"/>
<feature type="coiled-coil region" evidence="1">
    <location>
        <begin position="17"/>
        <end position="53"/>
    </location>
</feature>
<keyword evidence="4" id="KW-1185">Reference proteome</keyword>
<proteinExistence type="predicted"/>
<name>A0A1H5S434_9RHOB</name>